<keyword evidence="2" id="KW-0472">Membrane</keyword>
<reference evidence="3 4" key="1">
    <citation type="submission" date="2019-12" db="EMBL/GenBank/DDBJ databases">
        <title>Shinella kummerowiae sp. nov., a symbiotic bacterium isolated from root nodules of the herbal legume Kummerowia stipulacea.</title>
        <authorList>
            <person name="Gao J."/>
        </authorList>
    </citation>
    <scope>NUCLEOTIDE SEQUENCE [LARGE SCALE GENOMIC DNA]</scope>
    <source>
        <strain evidence="3 4">CCBAU 25048</strain>
    </source>
</reference>
<evidence type="ECO:0000256" key="1">
    <source>
        <dbReference type="SAM" id="MobiDB-lite"/>
    </source>
</evidence>
<dbReference type="RefSeq" id="WP_160861336.1">
    <property type="nucleotide sequence ID" value="NZ_WUMK01000008.1"/>
</dbReference>
<comment type="caution">
    <text evidence="3">The sequence shown here is derived from an EMBL/GenBank/DDBJ whole genome shotgun (WGS) entry which is preliminary data.</text>
</comment>
<dbReference type="EMBL" id="WUMK01000008">
    <property type="protein sequence ID" value="MXN47827.1"/>
    <property type="molecule type" value="Genomic_DNA"/>
</dbReference>
<sequence length="84" mass="8941">MQRIRSIVFTVLATLIAGATFLFAASVGLAIAGIVAVLMLGSMLAGKLQPAPVRARARARNNRTAPGQREPRIWNDGRGTIIDL</sequence>
<gene>
    <name evidence="3" type="ORF">GR138_21715</name>
</gene>
<accession>A0A6N8SH18</accession>
<name>A0A6N8SH18_9HYPH</name>
<feature type="region of interest" description="Disordered" evidence="1">
    <location>
        <begin position="55"/>
        <end position="84"/>
    </location>
</feature>
<feature type="transmembrane region" description="Helical" evidence="2">
    <location>
        <begin position="7"/>
        <end position="24"/>
    </location>
</feature>
<dbReference type="Proteomes" id="UP000435802">
    <property type="component" value="Unassembled WGS sequence"/>
</dbReference>
<protein>
    <submittedName>
        <fullName evidence="3">Uncharacterized protein</fullName>
    </submittedName>
</protein>
<dbReference type="OrthoDB" id="8305240at2"/>
<evidence type="ECO:0000256" key="2">
    <source>
        <dbReference type="SAM" id="Phobius"/>
    </source>
</evidence>
<dbReference type="AlphaFoldDB" id="A0A6N8SH18"/>
<proteinExistence type="predicted"/>
<keyword evidence="4" id="KW-1185">Reference proteome</keyword>
<organism evidence="3 4">
    <name type="scientific">Shinella kummerowiae</name>
    <dbReference type="NCBI Taxonomy" id="417745"/>
    <lineage>
        <taxon>Bacteria</taxon>
        <taxon>Pseudomonadati</taxon>
        <taxon>Pseudomonadota</taxon>
        <taxon>Alphaproteobacteria</taxon>
        <taxon>Hyphomicrobiales</taxon>
        <taxon>Rhizobiaceae</taxon>
        <taxon>Shinella</taxon>
    </lineage>
</organism>
<evidence type="ECO:0000313" key="3">
    <source>
        <dbReference type="EMBL" id="MXN47827.1"/>
    </source>
</evidence>
<keyword evidence="2" id="KW-0812">Transmembrane</keyword>
<evidence type="ECO:0000313" key="4">
    <source>
        <dbReference type="Proteomes" id="UP000435802"/>
    </source>
</evidence>
<keyword evidence="2" id="KW-1133">Transmembrane helix</keyword>